<name>A0A9D1DX29_9FIRM</name>
<dbReference type="GO" id="GO:0004856">
    <property type="term" value="F:D-xylulokinase activity"/>
    <property type="evidence" value="ECO:0007669"/>
    <property type="project" value="UniProtKB-UniRule"/>
</dbReference>
<dbReference type="InterPro" id="IPR018484">
    <property type="entry name" value="FGGY_N"/>
</dbReference>
<comment type="caution">
    <text evidence="13">The sequence shown here is derived from an EMBL/GenBank/DDBJ whole genome shotgun (WGS) entry which is preliminary data.</text>
</comment>
<dbReference type="Pfam" id="PF00370">
    <property type="entry name" value="FGGY_N"/>
    <property type="match status" value="1"/>
</dbReference>
<keyword evidence="4 8" id="KW-0547">Nucleotide-binding</keyword>
<dbReference type="PIRSF" id="PIRSF000538">
    <property type="entry name" value="GlpK"/>
    <property type="match status" value="1"/>
</dbReference>
<evidence type="ECO:0000259" key="11">
    <source>
        <dbReference type="Pfam" id="PF00370"/>
    </source>
</evidence>
<dbReference type="EC" id="2.7.1.17" evidence="8 10"/>
<comment type="catalytic activity">
    <reaction evidence="8 10">
        <text>D-xylulose + ATP = D-xylulose 5-phosphate + ADP + H(+)</text>
        <dbReference type="Rhea" id="RHEA:10964"/>
        <dbReference type="ChEBI" id="CHEBI:15378"/>
        <dbReference type="ChEBI" id="CHEBI:17140"/>
        <dbReference type="ChEBI" id="CHEBI:30616"/>
        <dbReference type="ChEBI" id="CHEBI:57737"/>
        <dbReference type="ChEBI" id="CHEBI:456216"/>
        <dbReference type="EC" id="2.7.1.17"/>
    </reaction>
</comment>
<dbReference type="GO" id="GO:0005524">
    <property type="term" value="F:ATP binding"/>
    <property type="evidence" value="ECO:0007669"/>
    <property type="project" value="UniProtKB-UniRule"/>
</dbReference>
<dbReference type="AlphaFoldDB" id="A0A9D1DX29"/>
<dbReference type="GO" id="GO:0042732">
    <property type="term" value="P:D-xylose metabolic process"/>
    <property type="evidence" value="ECO:0007669"/>
    <property type="project" value="UniProtKB-KW"/>
</dbReference>
<dbReference type="Proteomes" id="UP000824241">
    <property type="component" value="Unassembled WGS sequence"/>
</dbReference>
<accession>A0A9D1DX29</accession>
<dbReference type="HAMAP" id="MF_02220">
    <property type="entry name" value="XylB"/>
    <property type="match status" value="1"/>
</dbReference>
<feature type="site" description="Important for activity" evidence="8">
    <location>
        <position position="8"/>
    </location>
</feature>
<evidence type="ECO:0000256" key="6">
    <source>
        <dbReference type="ARBA" id="ARBA00022840"/>
    </source>
</evidence>
<dbReference type="PROSITE" id="PS00445">
    <property type="entry name" value="FGGY_KINASES_2"/>
    <property type="match status" value="1"/>
</dbReference>
<dbReference type="SUPFAM" id="SSF53067">
    <property type="entry name" value="Actin-like ATPase domain"/>
    <property type="match status" value="2"/>
</dbReference>
<evidence type="ECO:0000259" key="12">
    <source>
        <dbReference type="Pfam" id="PF02782"/>
    </source>
</evidence>
<dbReference type="GO" id="GO:0005998">
    <property type="term" value="P:xylulose catabolic process"/>
    <property type="evidence" value="ECO:0007669"/>
    <property type="project" value="UniProtKB-UniRule"/>
</dbReference>
<evidence type="ECO:0000256" key="2">
    <source>
        <dbReference type="ARBA" id="ARBA00022629"/>
    </source>
</evidence>
<dbReference type="CDD" id="cd07808">
    <property type="entry name" value="ASKHA_NBD_FGGY_EcXK-like"/>
    <property type="match status" value="1"/>
</dbReference>
<dbReference type="Gene3D" id="3.30.420.40">
    <property type="match status" value="2"/>
</dbReference>
<reference evidence="13" key="2">
    <citation type="journal article" date="2021" name="PeerJ">
        <title>Extensive microbial diversity within the chicken gut microbiome revealed by metagenomics and culture.</title>
        <authorList>
            <person name="Gilroy R."/>
            <person name="Ravi A."/>
            <person name="Getino M."/>
            <person name="Pursley I."/>
            <person name="Horton D.L."/>
            <person name="Alikhan N.F."/>
            <person name="Baker D."/>
            <person name="Gharbi K."/>
            <person name="Hall N."/>
            <person name="Watson M."/>
            <person name="Adriaenssens E.M."/>
            <person name="Foster-Nyarko E."/>
            <person name="Jarju S."/>
            <person name="Secka A."/>
            <person name="Antonio M."/>
            <person name="Oren A."/>
            <person name="Chaudhuri R.R."/>
            <person name="La Ragione R."/>
            <person name="Hildebrand F."/>
            <person name="Pallen M.J."/>
        </authorList>
    </citation>
    <scope>NUCLEOTIDE SEQUENCE</scope>
    <source>
        <strain evidence="13">CHK189-12415</strain>
    </source>
</reference>
<keyword evidence="3 8" id="KW-0808">Transferase</keyword>
<evidence type="ECO:0000313" key="14">
    <source>
        <dbReference type="Proteomes" id="UP000824241"/>
    </source>
</evidence>
<keyword evidence="5 8" id="KW-0418">Kinase</keyword>
<evidence type="ECO:0000256" key="3">
    <source>
        <dbReference type="ARBA" id="ARBA00022679"/>
    </source>
</evidence>
<evidence type="ECO:0000256" key="5">
    <source>
        <dbReference type="ARBA" id="ARBA00022777"/>
    </source>
</evidence>
<dbReference type="InterPro" id="IPR050406">
    <property type="entry name" value="FGGY_Carb_Kinase"/>
</dbReference>
<feature type="domain" description="Carbohydrate kinase FGGY N-terminal" evidence="11">
    <location>
        <begin position="3"/>
        <end position="247"/>
    </location>
</feature>
<dbReference type="PROSITE" id="PS00933">
    <property type="entry name" value="FGGY_KINASES_1"/>
    <property type="match status" value="1"/>
</dbReference>
<sequence length="508" mass="54886">MAYYIGIDLGTSGTKTVLFDREGHALASATIEYPLYQPQNGYAEQDPDDWWNAAAGTIRMVLEQSGVDSAEVKGIGISGQMHGLVMLDKDGKVIRRSIIWCDQRTAKECEEITEKVGAKRLIEITANPALTGFTASKILWVRNNEPENYAKCAKILLPKDYVRYKLTGEFATEVSDASGMQLLDVPNRCWSDEVLEKLDIDKNLLGKVYESPEVTGTVTAEAAALTGLKEGTIVVGGAGDNAAAAVGTGVVEDGKAFTTIGTSGVVFAHSSTVSIDPKGRVHTFCCAVPGQWHIMGVTQGAGLSLKWFRDNFCESEKETAAQMGVAPYYLMDQQAEQSPIGSNRLLYLPYLMGERTPHLDPDCRGVFFGLSAIHQKRDLLRAVLEGVAYSLNDCKNIIGGMGVPVSDMMACGGGGTSKIWRQMLADLYGCEVKTAANREGPALGVAILAMVGAGEYASVPEACRAIIRTDKVQAPIPENSAKYAPFYQLYTELYPALKESYKKLAALD</sequence>
<proteinExistence type="inferred from homology"/>
<evidence type="ECO:0000256" key="8">
    <source>
        <dbReference type="HAMAP-Rule" id="MF_02220"/>
    </source>
</evidence>
<evidence type="ECO:0000313" key="13">
    <source>
        <dbReference type="EMBL" id="HIR60765.1"/>
    </source>
</evidence>
<gene>
    <name evidence="8 10 13" type="primary">xylB</name>
    <name evidence="13" type="ORF">IAB37_04230</name>
</gene>
<comment type="function">
    <text evidence="8">Catalyzes the phosphorylation of D-xylulose to D-xylulose 5-phosphate.</text>
</comment>
<dbReference type="EMBL" id="DVHA01000136">
    <property type="protein sequence ID" value="HIR60765.1"/>
    <property type="molecule type" value="Genomic_DNA"/>
</dbReference>
<dbReference type="PANTHER" id="PTHR43095:SF5">
    <property type="entry name" value="XYLULOSE KINASE"/>
    <property type="match status" value="1"/>
</dbReference>
<dbReference type="Pfam" id="PF02782">
    <property type="entry name" value="FGGY_C"/>
    <property type="match status" value="1"/>
</dbReference>
<dbReference type="InterPro" id="IPR018483">
    <property type="entry name" value="Carb_kinase_FGGY_CS"/>
</dbReference>
<evidence type="ECO:0000256" key="7">
    <source>
        <dbReference type="ARBA" id="ARBA00023277"/>
    </source>
</evidence>
<feature type="binding site" evidence="8">
    <location>
        <begin position="81"/>
        <end position="82"/>
    </location>
    <ligand>
        <name>substrate</name>
    </ligand>
</feature>
<keyword evidence="6 8" id="KW-0067">ATP-binding</keyword>
<evidence type="ECO:0000256" key="1">
    <source>
        <dbReference type="ARBA" id="ARBA00009156"/>
    </source>
</evidence>
<dbReference type="InterPro" id="IPR000577">
    <property type="entry name" value="Carb_kinase_FGGY"/>
</dbReference>
<keyword evidence="2 8" id="KW-0859">Xylose metabolism</keyword>
<dbReference type="NCBIfam" id="TIGR01312">
    <property type="entry name" value="XylB"/>
    <property type="match status" value="1"/>
</dbReference>
<feature type="domain" description="Carbohydrate kinase FGGY C-terminal" evidence="12">
    <location>
        <begin position="258"/>
        <end position="452"/>
    </location>
</feature>
<dbReference type="InterPro" id="IPR018485">
    <property type="entry name" value="FGGY_C"/>
</dbReference>
<evidence type="ECO:0000256" key="9">
    <source>
        <dbReference type="RuleBase" id="RU003733"/>
    </source>
</evidence>
<evidence type="ECO:0000256" key="4">
    <source>
        <dbReference type="ARBA" id="ARBA00022741"/>
    </source>
</evidence>
<reference evidence="13" key="1">
    <citation type="submission" date="2020-10" db="EMBL/GenBank/DDBJ databases">
        <authorList>
            <person name="Gilroy R."/>
        </authorList>
    </citation>
    <scope>NUCLEOTIDE SEQUENCE</scope>
    <source>
        <strain evidence="13">CHK189-12415</strain>
    </source>
</reference>
<evidence type="ECO:0000256" key="10">
    <source>
        <dbReference type="RuleBase" id="RU364073"/>
    </source>
</evidence>
<dbReference type="InterPro" id="IPR006000">
    <property type="entry name" value="Xylulokinase"/>
</dbReference>
<feature type="active site" description="Proton acceptor" evidence="8">
    <location>
        <position position="240"/>
    </location>
</feature>
<comment type="similarity">
    <text evidence="1 8 9">Belongs to the FGGY kinase family.</text>
</comment>
<keyword evidence="7 8" id="KW-0119">Carbohydrate metabolism</keyword>
<protein>
    <recommendedName>
        <fullName evidence="8 10">Xylulose kinase</fullName>
        <shortName evidence="8 10">Xylulokinase</shortName>
        <ecNumber evidence="8 10">2.7.1.17</ecNumber>
    </recommendedName>
</protein>
<organism evidence="13 14">
    <name type="scientific">Candidatus Faecivivens stercoravium</name>
    <dbReference type="NCBI Taxonomy" id="2840803"/>
    <lineage>
        <taxon>Bacteria</taxon>
        <taxon>Bacillati</taxon>
        <taxon>Bacillota</taxon>
        <taxon>Clostridia</taxon>
        <taxon>Eubacteriales</taxon>
        <taxon>Oscillospiraceae</taxon>
        <taxon>Oscillospiraceae incertae sedis</taxon>
        <taxon>Candidatus Faecivivens</taxon>
    </lineage>
</organism>
<dbReference type="InterPro" id="IPR043129">
    <property type="entry name" value="ATPase_NBD"/>
</dbReference>
<dbReference type="PANTHER" id="PTHR43095">
    <property type="entry name" value="SUGAR KINASE"/>
    <property type="match status" value="1"/>
</dbReference>